<organism evidence="2 3">
    <name type="scientific">Pedobacter zeae</name>
    <dbReference type="NCBI Taxonomy" id="1737356"/>
    <lineage>
        <taxon>Bacteria</taxon>
        <taxon>Pseudomonadati</taxon>
        <taxon>Bacteroidota</taxon>
        <taxon>Sphingobacteriia</taxon>
        <taxon>Sphingobacteriales</taxon>
        <taxon>Sphingobacteriaceae</taxon>
        <taxon>Pedobacter</taxon>
    </lineage>
</organism>
<evidence type="ECO:0000313" key="3">
    <source>
        <dbReference type="Proteomes" id="UP000532273"/>
    </source>
</evidence>
<comment type="caution">
    <text evidence="2">The sequence shown here is derived from an EMBL/GenBank/DDBJ whole genome shotgun (WGS) entry which is preliminary data.</text>
</comment>
<reference evidence="1" key="1">
    <citation type="journal article" date="2014" name="Int. J. Syst. Evol. Microbiol.">
        <title>Complete genome of a new Firmicutes species belonging to the dominant human colonic microbiota ('Ruminococcus bicirculans') reveals two chromosomes and a selective capacity to utilize plant glucans.</title>
        <authorList>
            <consortium name="NISC Comparative Sequencing Program"/>
            <person name="Wegmann U."/>
            <person name="Louis P."/>
            <person name="Goesmann A."/>
            <person name="Henrissat B."/>
            <person name="Duncan S.H."/>
            <person name="Flint H.J."/>
        </authorList>
    </citation>
    <scope>NUCLEOTIDE SEQUENCE</scope>
    <source>
        <strain evidence="1">CGMCC 1.15287</strain>
    </source>
</reference>
<reference evidence="2 3" key="3">
    <citation type="submission" date="2020-08" db="EMBL/GenBank/DDBJ databases">
        <title>Genomic Encyclopedia of Type Strains, Phase IV (KMG-IV): sequencing the most valuable type-strain genomes for metagenomic binning, comparative biology and taxonomic classification.</title>
        <authorList>
            <person name="Goeker M."/>
        </authorList>
    </citation>
    <scope>NUCLEOTIDE SEQUENCE [LARGE SCALE GENOMIC DNA]</scope>
    <source>
        <strain evidence="2 3">DSM 100774</strain>
    </source>
</reference>
<keyword evidence="4" id="KW-1185">Reference proteome</keyword>
<evidence type="ECO:0000313" key="2">
    <source>
        <dbReference type="EMBL" id="MBB4106618.1"/>
    </source>
</evidence>
<evidence type="ECO:0000313" key="1">
    <source>
        <dbReference type="EMBL" id="GGH02749.1"/>
    </source>
</evidence>
<dbReference type="EMBL" id="BMHZ01000002">
    <property type="protein sequence ID" value="GGH02749.1"/>
    <property type="molecule type" value="Genomic_DNA"/>
</dbReference>
<dbReference type="Proteomes" id="UP000532273">
    <property type="component" value="Unassembled WGS sequence"/>
</dbReference>
<reference evidence="1" key="4">
    <citation type="submission" date="2024-05" db="EMBL/GenBank/DDBJ databases">
        <authorList>
            <person name="Sun Q."/>
            <person name="Zhou Y."/>
        </authorList>
    </citation>
    <scope>NUCLEOTIDE SEQUENCE</scope>
    <source>
        <strain evidence="1">CGMCC 1.15287</strain>
    </source>
</reference>
<evidence type="ECO:0000313" key="4">
    <source>
        <dbReference type="Proteomes" id="UP000642938"/>
    </source>
</evidence>
<name>A0A7W6K7F8_9SPHI</name>
<dbReference type="AlphaFoldDB" id="A0A7W6K7F8"/>
<protein>
    <submittedName>
        <fullName evidence="2">Uncharacterized protein</fullName>
    </submittedName>
</protein>
<sequence length="161" mass="18086">MGSDLIDNGIEGLAVETLLERGLPLGVKAPFFLRWLGFRLNLYQPSLGNKIRIARLYLKMNIPDRILDQATLQEADDVLVKHAFTIAKIVAIGCLKGYLWPLLFSGILARWLMWNRTPQQLQGYADLLILYSGTGAFMNTTRCIRNARISAPTLGQNPKRS</sequence>
<gene>
    <name evidence="1" type="ORF">GCM10007422_17380</name>
    <name evidence="2" type="ORF">GGQ60_000578</name>
</gene>
<accession>A0A7W6K7F8</accession>
<dbReference type="EMBL" id="JACIEF010000001">
    <property type="protein sequence ID" value="MBB4106618.1"/>
    <property type="molecule type" value="Genomic_DNA"/>
</dbReference>
<reference evidence="4" key="2">
    <citation type="journal article" date="2019" name="Int. J. Syst. Evol. Microbiol.">
        <title>The Global Catalogue of Microorganisms (GCM) 10K type strain sequencing project: providing services to taxonomists for standard genome sequencing and annotation.</title>
        <authorList>
            <consortium name="The Broad Institute Genomics Platform"/>
            <consortium name="The Broad Institute Genome Sequencing Center for Infectious Disease"/>
            <person name="Wu L."/>
            <person name="Ma J."/>
        </authorList>
    </citation>
    <scope>NUCLEOTIDE SEQUENCE [LARGE SCALE GENOMIC DNA]</scope>
    <source>
        <strain evidence="4">CGMCC 1.15287</strain>
    </source>
</reference>
<dbReference type="Proteomes" id="UP000642938">
    <property type="component" value="Unassembled WGS sequence"/>
</dbReference>
<dbReference type="RefSeq" id="WP_183759867.1">
    <property type="nucleotide sequence ID" value="NZ_BMHZ01000002.1"/>
</dbReference>
<proteinExistence type="predicted"/>